<evidence type="ECO:0000313" key="2">
    <source>
        <dbReference type="EMBL" id="CAB3981915.1"/>
    </source>
</evidence>
<name>A0A7D9DBS5_PARCT</name>
<feature type="compositionally biased region" description="Polar residues" evidence="1">
    <location>
        <begin position="39"/>
        <end position="52"/>
    </location>
</feature>
<feature type="region of interest" description="Disordered" evidence="1">
    <location>
        <begin position="39"/>
        <end position="90"/>
    </location>
</feature>
<proteinExistence type="predicted"/>
<organism evidence="2 3">
    <name type="scientific">Paramuricea clavata</name>
    <name type="common">Red gorgonian</name>
    <name type="synonym">Violescent sea-whip</name>
    <dbReference type="NCBI Taxonomy" id="317549"/>
    <lineage>
        <taxon>Eukaryota</taxon>
        <taxon>Metazoa</taxon>
        <taxon>Cnidaria</taxon>
        <taxon>Anthozoa</taxon>
        <taxon>Octocorallia</taxon>
        <taxon>Malacalcyonacea</taxon>
        <taxon>Plexauridae</taxon>
        <taxon>Paramuricea</taxon>
    </lineage>
</organism>
<evidence type="ECO:0000256" key="1">
    <source>
        <dbReference type="SAM" id="MobiDB-lite"/>
    </source>
</evidence>
<accession>A0A7D9DBS5</accession>
<reference evidence="2" key="1">
    <citation type="submission" date="2020-04" db="EMBL/GenBank/DDBJ databases">
        <authorList>
            <person name="Alioto T."/>
            <person name="Alioto T."/>
            <person name="Gomez Garrido J."/>
        </authorList>
    </citation>
    <scope>NUCLEOTIDE SEQUENCE</scope>
    <source>
        <strain evidence="2">A484AB</strain>
    </source>
</reference>
<keyword evidence="3" id="KW-1185">Reference proteome</keyword>
<gene>
    <name evidence="2" type="ORF">PACLA_8A041244</name>
</gene>
<evidence type="ECO:0000313" key="3">
    <source>
        <dbReference type="Proteomes" id="UP001152795"/>
    </source>
</evidence>
<dbReference type="AlphaFoldDB" id="A0A7D9DBS5"/>
<dbReference type="EMBL" id="CACRXK020000444">
    <property type="protein sequence ID" value="CAB3981915.1"/>
    <property type="molecule type" value="Genomic_DNA"/>
</dbReference>
<feature type="compositionally biased region" description="Acidic residues" evidence="1">
    <location>
        <begin position="68"/>
        <end position="77"/>
    </location>
</feature>
<protein>
    <submittedName>
        <fullName evidence="2">Uncharacterized protein</fullName>
    </submittedName>
</protein>
<dbReference type="Proteomes" id="UP001152795">
    <property type="component" value="Unassembled WGS sequence"/>
</dbReference>
<feature type="compositionally biased region" description="Polar residues" evidence="1">
    <location>
        <begin position="79"/>
        <end position="90"/>
    </location>
</feature>
<sequence>MDHLSVPHHICALTTEGKSNNEPVSAKSIIVPVASLPANESSNSTITATETGKTACKNLQDPISPTEIESDLDEPSVDDQPNLSAYKKQSTPLQSGIEGYINISKPDFEAKMLEMVESISRKVDRLSISSGFVSTGRVIILRVNT</sequence>
<comment type="caution">
    <text evidence="2">The sequence shown here is derived from an EMBL/GenBank/DDBJ whole genome shotgun (WGS) entry which is preliminary data.</text>
</comment>